<evidence type="ECO:0000313" key="3">
    <source>
        <dbReference type="Proteomes" id="UP001153365"/>
    </source>
</evidence>
<keyword evidence="3" id="KW-1185">Reference proteome</keyword>
<comment type="caution">
    <text evidence="2">The sequence shown here is derived from an EMBL/GenBank/DDBJ whole genome shotgun (WGS) entry which is preliminary data.</text>
</comment>
<evidence type="ECO:0000313" key="1">
    <source>
        <dbReference type="EMBL" id="CAH7671137.1"/>
    </source>
</evidence>
<dbReference type="AlphaFoldDB" id="A0AAV0BKF8"/>
<organism evidence="2 3">
    <name type="scientific">Phakopsora pachyrhizi</name>
    <name type="common">Asian soybean rust disease fungus</name>
    <dbReference type="NCBI Taxonomy" id="170000"/>
    <lineage>
        <taxon>Eukaryota</taxon>
        <taxon>Fungi</taxon>
        <taxon>Dikarya</taxon>
        <taxon>Basidiomycota</taxon>
        <taxon>Pucciniomycotina</taxon>
        <taxon>Pucciniomycetes</taxon>
        <taxon>Pucciniales</taxon>
        <taxon>Phakopsoraceae</taxon>
        <taxon>Phakopsora</taxon>
    </lineage>
</organism>
<sequence length="163" mass="18456">MPSKAPIKRSRKSSLLNNLLKSDLSSQLNTTDSSSINDAKSPKVSNQRFSLANFIFDDKVSKSETQSVAASIVHNTIKRLDTEEIIRTTEHKRHIYHVKHHIQPITELEIHDEIHHHQHAPVTEVKENFTSTHEDAENFESLSSDLKSLIINVDGKKEVIDCG</sequence>
<dbReference type="PANTHER" id="PTHR38703">
    <property type="entry name" value="CHROMOSOME 8, WHOLE GENOME SHOTGUN SEQUENCE"/>
    <property type="match status" value="1"/>
</dbReference>
<name>A0AAV0BKF8_PHAPC</name>
<reference evidence="2" key="1">
    <citation type="submission" date="2022-06" db="EMBL/GenBank/DDBJ databases">
        <authorList>
            <consortium name="SYNGENTA / RWTH Aachen University"/>
        </authorList>
    </citation>
    <scope>NUCLEOTIDE SEQUENCE</scope>
</reference>
<evidence type="ECO:0000313" key="2">
    <source>
        <dbReference type="EMBL" id="CAH7686934.1"/>
    </source>
</evidence>
<proteinExistence type="predicted"/>
<dbReference type="Proteomes" id="UP001153365">
    <property type="component" value="Unassembled WGS sequence"/>
</dbReference>
<accession>A0AAV0BKF8</accession>
<gene>
    <name evidence="2" type="ORF">PPACK8108_LOCUS21646</name>
    <name evidence="1" type="ORF">PPACK8108_LOCUS5900</name>
</gene>
<dbReference type="PANTHER" id="PTHR38703:SF1">
    <property type="entry name" value="ALLERGEN"/>
    <property type="match status" value="1"/>
</dbReference>
<dbReference type="EMBL" id="CALTRL010005823">
    <property type="protein sequence ID" value="CAH7686934.1"/>
    <property type="molecule type" value="Genomic_DNA"/>
</dbReference>
<protein>
    <submittedName>
        <fullName evidence="2">Uncharacterized protein</fullName>
    </submittedName>
</protein>
<dbReference type="EMBL" id="CALTRL010001140">
    <property type="protein sequence ID" value="CAH7671137.1"/>
    <property type="molecule type" value="Genomic_DNA"/>
</dbReference>